<dbReference type="Proteomes" id="UP001500454">
    <property type="component" value="Unassembled WGS sequence"/>
</dbReference>
<evidence type="ECO:0000313" key="2">
    <source>
        <dbReference type="Proteomes" id="UP001500454"/>
    </source>
</evidence>
<proteinExistence type="predicted"/>
<sequence>MTDPTHLAREKAVAVQTGLSPSLYARFVQYMKATGYTKQSDALRSIVIERLKAEGL</sequence>
<evidence type="ECO:0000313" key="1">
    <source>
        <dbReference type="EMBL" id="GAA4391843.1"/>
    </source>
</evidence>
<evidence type="ECO:0008006" key="3">
    <source>
        <dbReference type="Google" id="ProtNLM"/>
    </source>
</evidence>
<reference evidence="2" key="1">
    <citation type="journal article" date="2019" name="Int. J. Syst. Evol. Microbiol.">
        <title>The Global Catalogue of Microorganisms (GCM) 10K type strain sequencing project: providing services to taxonomists for standard genome sequencing and annotation.</title>
        <authorList>
            <consortium name="The Broad Institute Genomics Platform"/>
            <consortium name="The Broad Institute Genome Sequencing Center for Infectious Disease"/>
            <person name="Wu L."/>
            <person name="Ma J."/>
        </authorList>
    </citation>
    <scope>NUCLEOTIDE SEQUENCE [LARGE SCALE GENOMIC DNA]</scope>
    <source>
        <strain evidence="2">JCM 17924</strain>
    </source>
</reference>
<organism evidence="1 2">
    <name type="scientific">Hymenobacter koreensis</name>
    <dbReference type="NCBI Taxonomy" id="1084523"/>
    <lineage>
        <taxon>Bacteria</taxon>
        <taxon>Pseudomonadati</taxon>
        <taxon>Bacteroidota</taxon>
        <taxon>Cytophagia</taxon>
        <taxon>Cytophagales</taxon>
        <taxon>Hymenobacteraceae</taxon>
        <taxon>Hymenobacter</taxon>
    </lineage>
</organism>
<comment type="caution">
    <text evidence="1">The sequence shown here is derived from an EMBL/GenBank/DDBJ whole genome shotgun (WGS) entry which is preliminary data.</text>
</comment>
<dbReference type="RefSeq" id="WP_345227369.1">
    <property type="nucleotide sequence ID" value="NZ_BAABHA010000015.1"/>
</dbReference>
<gene>
    <name evidence="1" type="ORF">GCM10023186_41600</name>
</gene>
<accession>A0ABP8JJN7</accession>
<dbReference type="EMBL" id="BAABHA010000015">
    <property type="protein sequence ID" value="GAA4391843.1"/>
    <property type="molecule type" value="Genomic_DNA"/>
</dbReference>
<name>A0ABP8JJN7_9BACT</name>
<protein>
    <recommendedName>
        <fullName evidence="3">CopG family transcriptional regulator</fullName>
    </recommendedName>
</protein>
<keyword evidence="2" id="KW-1185">Reference proteome</keyword>